<dbReference type="CDD" id="cd01189">
    <property type="entry name" value="INT_ICEBs1_C_like"/>
    <property type="match status" value="1"/>
</dbReference>
<evidence type="ECO:0000256" key="3">
    <source>
        <dbReference type="ARBA" id="ARBA00023125"/>
    </source>
</evidence>
<dbReference type="Pfam" id="PF14659">
    <property type="entry name" value="Phage_int_SAM_3"/>
    <property type="match status" value="1"/>
</dbReference>
<dbReference type="InterPro" id="IPR004107">
    <property type="entry name" value="Integrase_SAM-like_N"/>
</dbReference>
<dbReference type="InterPro" id="IPR010998">
    <property type="entry name" value="Integrase_recombinase_N"/>
</dbReference>
<evidence type="ECO:0000259" key="7">
    <source>
        <dbReference type="PROSITE" id="PS51900"/>
    </source>
</evidence>
<dbReference type="InterPro" id="IPR044068">
    <property type="entry name" value="CB"/>
</dbReference>
<dbReference type="GO" id="GO:0015074">
    <property type="term" value="P:DNA integration"/>
    <property type="evidence" value="ECO:0007669"/>
    <property type="project" value="UniProtKB-KW"/>
</dbReference>
<feature type="domain" description="Tyr recombinase" evidence="6">
    <location>
        <begin position="168"/>
        <end position="365"/>
    </location>
</feature>
<keyword evidence="4" id="KW-0233">DNA recombination</keyword>
<reference evidence="8 9" key="1">
    <citation type="submission" date="2018-03" db="EMBL/GenBank/DDBJ databases">
        <title>Genomic Encyclopedia of Archaeal and Bacterial Type Strains, Phase II (KMG-II): from individual species to whole genera.</title>
        <authorList>
            <person name="Goeker M."/>
        </authorList>
    </citation>
    <scope>NUCLEOTIDE SEQUENCE [LARGE SCALE GENOMIC DNA]</scope>
    <source>
        <strain evidence="8 9">DSM 44946</strain>
    </source>
</reference>
<sequence length="381" mass="43697">MKGHIRKRGSKWCFVLDIGRDPETGKRRQKWFSGFATKKEAQRAMVEKIAELNRGEYIEPTKITVKEFLEMWLEDEVKPNRKITTYDIYHSVITNHLIPGIGNIPLNQLGPIHINRLLKSLLDRGISSTSAKYSVRTLKVALNWAVKMQLIPKNPAANIRVSTGPSGAGMKVWTDEEVNQFLQVAKESKYYPAFYLAITTGMRIGELLGLKWADIDFDRGTISIRRTLQRTSAGLKLIEQTKTAKSRRLISISPSTVEVLKKHRVQQKKEMIQYNYRDVYDLVFTTRTGKPVEPRNLREYFSFLIKKAGLPPIRFHDLRHTHATLLLQQGVHPKIVSERLGHSSISMTLDIYSHVIPSMQKEAAEMFDQIIAVEARDKKNC</sequence>
<keyword evidence="2" id="KW-0229">DNA integration</keyword>
<evidence type="ECO:0000256" key="4">
    <source>
        <dbReference type="ARBA" id="ARBA00023172"/>
    </source>
</evidence>
<dbReference type="Pfam" id="PF00589">
    <property type="entry name" value="Phage_integrase"/>
    <property type="match status" value="1"/>
</dbReference>
<evidence type="ECO:0000256" key="5">
    <source>
        <dbReference type="PROSITE-ProRule" id="PRU01248"/>
    </source>
</evidence>
<dbReference type="RefSeq" id="WP_106346037.1">
    <property type="nucleotide sequence ID" value="NZ_PVNE01000024.1"/>
</dbReference>
<gene>
    <name evidence="8" type="ORF">CLV97_12422</name>
</gene>
<dbReference type="PROSITE" id="PS51900">
    <property type="entry name" value="CB"/>
    <property type="match status" value="1"/>
</dbReference>
<dbReference type="GO" id="GO:0006310">
    <property type="term" value="P:DNA recombination"/>
    <property type="evidence" value="ECO:0007669"/>
    <property type="project" value="UniProtKB-KW"/>
</dbReference>
<evidence type="ECO:0000259" key="6">
    <source>
        <dbReference type="PROSITE" id="PS51898"/>
    </source>
</evidence>
<dbReference type="AlphaFoldDB" id="A0A2T0LC10"/>
<dbReference type="OrthoDB" id="9803188at2"/>
<comment type="similarity">
    <text evidence="1">Belongs to the 'phage' integrase family.</text>
</comment>
<evidence type="ECO:0000313" key="9">
    <source>
        <dbReference type="Proteomes" id="UP000237797"/>
    </source>
</evidence>
<dbReference type="InterPro" id="IPR050090">
    <property type="entry name" value="Tyrosine_recombinase_XerCD"/>
</dbReference>
<dbReference type="InterPro" id="IPR002104">
    <property type="entry name" value="Integrase_catalytic"/>
</dbReference>
<dbReference type="Pfam" id="PF14657">
    <property type="entry name" value="Arm-DNA-bind_4"/>
    <property type="match status" value="1"/>
</dbReference>
<evidence type="ECO:0000313" key="8">
    <source>
        <dbReference type="EMBL" id="PRX39484.1"/>
    </source>
</evidence>
<protein>
    <submittedName>
        <fullName evidence="8">Site-specific recombinase XerD</fullName>
    </submittedName>
</protein>
<dbReference type="PANTHER" id="PTHR30349:SF64">
    <property type="entry name" value="PROPHAGE INTEGRASE INTD-RELATED"/>
    <property type="match status" value="1"/>
</dbReference>
<dbReference type="Gene3D" id="1.10.443.10">
    <property type="entry name" value="Intergrase catalytic core"/>
    <property type="match status" value="1"/>
</dbReference>
<organism evidence="8 9">
    <name type="scientific">Planifilum fimeticola</name>
    <dbReference type="NCBI Taxonomy" id="201975"/>
    <lineage>
        <taxon>Bacteria</taxon>
        <taxon>Bacillati</taxon>
        <taxon>Bacillota</taxon>
        <taxon>Bacilli</taxon>
        <taxon>Bacillales</taxon>
        <taxon>Thermoactinomycetaceae</taxon>
        <taxon>Planifilum</taxon>
    </lineage>
</organism>
<keyword evidence="9" id="KW-1185">Reference proteome</keyword>
<dbReference type="GO" id="GO:0003677">
    <property type="term" value="F:DNA binding"/>
    <property type="evidence" value="ECO:0007669"/>
    <property type="project" value="UniProtKB-UniRule"/>
</dbReference>
<keyword evidence="3 5" id="KW-0238">DNA-binding</keyword>
<dbReference type="PROSITE" id="PS51898">
    <property type="entry name" value="TYR_RECOMBINASE"/>
    <property type="match status" value="1"/>
</dbReference>
<comment type="caution">
    <text evidence="8">The sequence shown here is derived from an EMBL/GenBank/DDBJ whole genome shotgun (WGS) entry which is preliminary data.</text>
</comment>
<dbReference type="SUPFAM" id="SSF56349">
    <property type="entry name" value="DNA breaking-rejoining enzymes"/>
    <property type="match status" value="1"/>
</dbReference>
<evidence type="ECO:0000256" key="2">
    <source>
        <dbReference type="ARBA" id="ARBA00022908"/>
    </source>
</evidence>
<dbReference type="PANTHER" id="PTHR30349">
    <property type="entry name" value="PHAGE INTEGRASE-RELATED"/>
    <property type="match status" value="1"/>
</dbReference>
<dbReference type="EMBL" id="PVNE01000024">
    <property type="protein sequence ID" value="PRX39484.1"/>
    <property type="molecule type" value="Genomic_DNA"/>
</dbReference>
<accession>A0A2T0LC10</accession>
<dbReference type="Proteomes" id="UP000237797">
    <property type="component" value="Unassembled WGS sequence"/>
</dbReference>
<dbReference type="InterPro" id="IPR011010">
    <property type="entry name" value="DNA_brk_join_enz"/>
</dbReference>
<proteinExistence type="inferred from homology"/>
<feature type="domain" description="Core-binding (CB)" evidence="7">
    <location>
        <begin position="63"/>
        <end position="146"/>
    </location>
</feature>
<dbReference type="Gene3D" id="1.10.150.130">
    <property type="match status" value="1"/>
</dbReference>
<dbReference type="InterPro" id="IPR028259">
    <property type="entry name" value="AP2-like_int_N"/>
</dbReference>
<dbReference type="InterPro" id="IPR013762">
    <property type="entry name" value="Integrase-like_cat_sf"/>
</dbReference>
<evidence type="ECO:0000256" key="1">
    <source>
        <dbReference type="ARBA" id="ARBA00008857"/>
    </source>
</evidence>
<name>A0A2T0LC10_9BACL</name>